<protein>
    <submittedName>
        <fullName evidence="2">Uncharacterized protein</fullName>
    </submittedName>
</protein>
<dbReference type="EMBL" id="MU167262">
    <property type="protein sequence ID" value="KAG0146358.1"/>
    <property type="molecule type" value="Genomic_DNA"/>
</dbReference>
<feature type="compositionally biased region" description="Polar residues" evidence="1">
    <location>
        <begin position="1"/>
        <end position="26"/>
    </location>
</feature>
<proteinExistence type="predicted"/>
<evidence type="ECO:0000256" key="1">
    <source>
        <dbReference type="SAM" id="MobiDB-lite"/>
    </source>
</evidence>
<feature type="compositionally biased region" description="Polar residues" evidence="1">
    <location>
        <begin position="117"/>
        <end position="144"/>
    </location>
</feature>
<dbReference type="Proteomes" id="UP000886653">
    <property type="component" value="Unassembled WGS sequence"/>
</dbReference>
<gene>
    <name evidence="2" type="ORF">CROQUDRAFT_92819</name>
</gene>
<sequence length="155" mass="16591">MNTSKAGDQETNPLSAQEEVPSSPSHARTRSGCLPSRHTHSDHTSPLGNILLPGGFAECGIDRQFVKPKPHKRRPLISEDAKDYWMYLSLVADITNAKWPISTPRVLTLSIGGSDADGTTESPRGTSSRPQAANQGALGFNTSLGGARTKLNEGR</sequence>
<evidence type="ECO:0000313" key="2">
    <source>
        <dbReference type="EMBL" id="KAG0146358.1"/>
    </source>
</evidence>
<keyword evidence="3" id="KW-1185">Reference proteome</keyword>
<name>A0A9P6NLS7_9BASI</name>
<feature type="region of interest" description="Disordered" evidence="1">
    <location>
        <begin position="110"/>
        <end position="155"/>
    </location>
</feature>
<reference evidence="2" key="1">
    <citation type="submission" date="2013-11" db="EMBL/GenBank/DDBJ databases">
        <title>Genome sequence of the fusiform rust pathogen reveals effectors for host alternation and coevolution with pine.</title>
        <authorList>
            <consortium name="DOE Joint Genome Institute"/>
            <person name="Smith K."/>
            <person name="Pendleton A."/>
            <person name="Kubisiak T."/>
            <person name="Anderson C."/>
            <person name="Salamov A."/>
            <person name="Aerts A."/>
            <person name="Riley R."/>
            <person name="Clum A."/>
            <person name="Lindquist E."/>
            <person name="Ence D."/>
            <person name="Campbell M."/>
            <person name="Kronenberg Z."/>
            <person name="Feau N."/>
            <person name="Dhillon B."/>
            <person name="Hamelin R."/>
            <person name="Burleigh J."/>
            <person name="Smith J."/>
            <person name="Yandell M."/>
            <person name="Nelson C."/>
            <person name="Grigoriev I."/>
            <person name="Davis J."/>
        </authorList>
    </citation>
    <scope>NUCLEOTIDE SEQUENCE</scope>
    <source>
        <strain evidence="2">G11</strain>
    </source>
</reference>
<dbReference type="AlphaFoldDB" id="A0A9P6NLS7"/>
<accession>A0A9P6NLS7</accession>
<comment type="caution">
    <text evidence="2">The sequence shown here is derived from an EMBL/GenBank/DDBJ whole genome shotgun (WGS) entry which is preliminary data.</text>
</comment>
<evidence type="ECO:0000313" key="3">
    <source>
        <dbReference type="Proteomes" id="UP000886653"/>
    </source>
</evidence>
<feature type="region of interest" description="Disordered" evidence="1">
    <location>
        <begin position="1"/>
        <end position="49"/>
    </location>
</feature>
<organism evidence="2 3">
    <name type="scientific">Cronartium quercuum f. sp. fusiforme G11</name>
    <dbReference type="NCBI Taxonomy" id="708437"/>
    <lineage>
        <taxon>Eukaryota</taxon>
        <taxon>Fungi</taxon>
        <taxon>Dikarya</taxon>
        <taxon>Basidiomycota</taxon>
        <taxon>Pucciniomycotina</taxon>
        <taxon>Pucciniomycetes</taxon>
        <taxon>Pucciniales</taxon>
        <taxon>Coleosporiaceae</taxon>
        <taxon>Cronartium</taxon>
    </lineage>
</organism>